<evidence type="ECO:0000313" key="4">
    <source>
        <dbReference type="EMBL" id="BCK60943.1"/>
    </source>
</evidence>
<keyword evidence="2" id="KW-0167">Capsid protein</keyword>
<gene>
    <name evidence="4" type="primary">P3a</name>
</gene>
<dbReference type="GO" id="GO:0019013">
    <property type="term" value="C:viral nucleocapsid"/>
    <property type="evidence" value="ECO:0007669"/>
    <property type="project" value="UniProtKB-KW"/>
</dbReference>
<dbReference type="KEGG" id="vg:80551264"/>
<dbReference type="EMBL" id="LC576447">
    <property type="protein sequence ID" value="BCK60943.1"/>
    <property type="molecule type" value="Viral_cRNA"/>
</dbReference>
<reference evidence="4" key="1">
    <citation type="journal article" date="2021" name="Arch. Virol.">
        <title>Complete nucleotide sequence of chrysanthemum mosaic-associated virus, a novel emaravirus infecting chrysanthemum.</title>
        <authorList>
            <person name="Kubota K."/>
            <person name="Yanagisawa H."/>
            <person name="Chiaki Y."/>
            <person name="Yamasaki J."/>
            <person name="Horikawa H."/>
            <person name="Tsunekawa K."/>
            <person name="Morita Y."/>
            <person name="Kadono F."/>
        </authorList>
    </citation>
    <scope>NUCLEOTIDE SEQUENCE</scope>
    <source>
        <strain evidence="4">Aichi_Toyohashi_2018</strain>
    </source>
</reference>
<dbReference type="InterPro" id="IPR057839">
    <property type="entry name" value="Fimo_NCAP"/>
</dbReference>
<dbReference type="RefSeq" id="YP_010840374.1">
    <property type="nucleotide sequence ID" value="NC_078663.1"/>
</dbReference>
<proteinExistence type="predicted"/>
<evidence type="ECO:0000256" key="1">
    <source>
        <dbReference type="ARBA" id="ARBA00004328"/>
    </source>
</evidence>
<keyword evidence="5" id="KW-1185">Reference proteome</keyword>
<keyword evidence="4" id="KW-0543">Viral nucleoprotein</keyword>
<evidence type="ECO:0000313" key="5">
    <source>
        <dbReference type="Proteomes" id="UP000888200"/>
    </source>
</evidence>
<comment type="subcellular location">
    <subcellularLocation>
        <location evidence="1">Virion</location>
    </subcellularLocation>
</comment>
<protein>
    <submittedName>
        <fullName evidence="4">Nucleocapsid protein</fullName>
    </submittedName>
</protein>
<dbReference type="Proteomes" id="UP000888200">
    <property type="component" value="Genome"/>
</dbReference>
<sequence>MADNLTYVLVGDSQSKSISKSLVTDAKDTKFKPGVLQTDTYDLFAHVKAGVIAVDCADICSSTKEIRDLVKLKGVTKRTLASTSGPLTYFLVYNLKSSSDKFTMSANRFFAICSATLTMGIVGRHYDWITKTYKEVQKAPKISDSYINRLAAKVGISKDSVLYWLYLPGSENCFDMFPEEIIAISAWRVLNVSKSRIGKEDPVENLRSLANKLHKRGCSVEDFSTQNLVKYFTELNNCVHTNASVVHATKLHDELKQLFHNFM</sequence>
<keyword evidence="3" id="KW-0946">Virion</keyword>
<organism evidence="4 5">
    <name type="scientific">Chrysanthemum mosaic-associated virus</name>
    <dbReference type="NCBI Taxonomy" id="2746510"/>
    <lineage>
        <taxon>Viruses</taxon>
        <taxon>Riboviria</taxon>
        <taxon>Orthornavirae</taxon>
        <taxon>Negarnaviricota</taxon>
        <taxon>Polyploviricotina</taxon>
        <taxon>Bunyaviricetes</taxon>
        <taxon>Elliovirales</taxon>
        <taxon>Fimoviridae</taxon>
        <taxon>Emaravirus</taxon>
        <taxon>Emaravirus chrysanthemi</taxon>
    </lineage>
</organism>
<dbReference type="Pfam" id="PF25629">
    <property type="entry name" value="Fimo_NCAP"/>
    <property type="match status" value="1"/>
</dbReference>
<evidence type="ECO:0000256" key="3">
    <source>
        <dbReference type="ARBA" id="ARBA00022844"/>
    </source>
</evidence>
<accession>A0AAU9B5R0</accession>
<evidence type="ECO:0000256" key="2">
    <source>
        <dbReference type="ARBA" id="ARBA00022561"/>
    </source>
</evidence>
<name>A0AAU9B5R0_9VIRU</name>
<dbReference type="GeneID" id="80551264"/>